<dbReference type="RefSeq" id="WP_006213693.1">
    <property type="nucleotide sequence ID" value="NZ_ANHZ02000003.1"/>
</dbReference>
<feature type="domain" description="MobA-like NTP transferase" evidence="2">
    <location>
        <begin position="26"/>
        <end position="219"/>
    </location>
</feature>
<proteinExistence type="predicted"/>
<reference evidence="3 4" key="1">
    <citation type="journal article" date="2014" name="Genome Announc.">
        <title>Draft Genome Sequence of Kocuria palustris PEL.</title>
        <authorList>
            <person name="Sharma G."/>
            <person name="Khatri I."/>
            <person name="Subramanian S."/>
        </authorList>
    </citation>
    <scope>NUCLEOTIDE SEQUENCE [LARGE SCALE GENOMIC DNA]</scope>
    <source>
        <strain evidence="3 4">PEL</strain>
    </source>
</reference>
<feature type="region of interest" description="Disordered" evidence="1">
    <location>
        <begin position="1"/>
        <end position="20"/>
    </location>
</feature>
<dbReference type="EMBL" id="ANHZ02000003">
    <property type="protein sequence ID" value="EME37570.1"/>
    <property type="molecule type" value="Genomic_DNA"/>
</dbReference>
<dbReference type="InterPro" id="IPR025877">
    <property type="entry name" value="MobA-like_NTP_Trfase"/>
</dbReference>
<accession>M2YGB5</accession>
<dbReference type="InterPro" id="IPR029044">
    <property type="entry name" value="Nucleotide-diphossugar_trans"/>
</dbReference>
<feature type="compositionally biased region" description="Pro residues" evidence="1">
    <location>
        <begin position="1"/>
        <end position="15"/>
    </location>
</feature>
<dbReference type="Gene3D" id="3.90.550.10">
    <property type="entry name" value="Spore Coat Polysaccharide Biosynthesis Protein SpsA, Chain A"/>
    <property type="match status" value="1"/>
</dbReference>
<sequence length="274" mass="27991">MAPLPKLPVPVPAPTPTRSSRAALSAIVVAGGRSSRLGGSPKALMRPDHDGAPALVRGAVDALIGLGLPAHRVAVVGPEGLPLPEGVLRTREDPPFSGPAAALAAGALALGLAEPSGACASAEPSEPEGGDDPAASGAADRAVDPDEQWTLTLACDMPRVADAARALIAEIEARGTSRAASPASEATDSGRTGTAPLEAPRGIVLSDRGILQPLAAVYRSAVLGRQLVDQPVVDRSVRRVLGPLWDRQTAVRGLTDDVDTWDDVKRFGLVPVQD</sequence>
<gene>
    <name evidence="3" type="ORF">C884_01621</name>
</gene>
<dbReference type="SUPFAM" id="SSF53448">
    <property type="entry name" value="Nucleotide-diphospho-sugar transferases"/>
    <property type="match status" value="1"/>
</dbReference>
<dbReference type="GO" id="GO:0016779">
    <property type="term" value="F:nucleotidyltransferase activity"/>
    <property type="evidence" value="ECO:0007669"/>
    <property type="project" value="UniProtKB-ARBA"/>
</dbReference>
<feature type="region of interest" description="Disordered" evidence="1">
    <location>
        <begin position="174"/>
        <end position="198"/>
    </location>
</feature>
<organism evidence="3 4">
    <name type="scientific">Kocuria palustris PEL</name>
    <dbReference type="NCBI Taxonomy" id="1236550"/>
    <lineage>
        <taxon>Bacteria</taxon>
        <taxon>Bacillati</taxon>
        <taxon>Actinomycetota</taxon>
        <taxon>Actinomycetes</taxon>
        <taxon>Micrococcales</taxon>
        <taxon>Micrococcaceae</taxon>
        <taxon>Kocuria</taxon>
    </lineage>
</organism>
<evidence type="ECO:0000259" key="2">
    <source>
        <dbReference type="Pfam" id="PF12804"/>
    </source>
</evidence>
<keyword evidence="4" id="KW-1185">Reference proteome</keyword>
<dbReference type="STRING" id="71999.KPaMU14_01155"/>
<comment type="caution">
    <text evidence="3">The sequence shown here is derived from an EMBL/GenBank/DDBJ whole genome shotgun (WGS) entry which is preliminary data.</text>
</comment>
<feature type="region of interest" description="Disordered" evidence="1">
    <location>
        <begin position="117"/>
        <end position="143"/>
    </location>
</feature>
<dbReference type="Pfam" id="PF12804">
    <property type="entry name" value="NTP_transf_3"/>
    <property type="match status" value="1"/>
</dbReference>
<evidence type="ECO:0000256" key="1">
    <source>
        <dbReference type="SAM" id="MobiDB-lite"/>
    </source>
</evidence>
<name>M2YGB5_9MICC</name>
<dbReference type="Proteomes" id="UP000009877">
    <property type="component" value="Unassembled WGS sequence"/>
</dbReference>
<evidence type="ECO:0000313" key="3">
    <source>
        <dbReference type="EMBL" id="EME37570.1"/>
    </source>
</evidence>
<dbReference type="AlphaFoldDB" id="M2YGB5"/>
<protein>
    <submittedName>
        <fullName evidence="3">Molybdopterin-guanine dinucleotide biosynthesis protein</fullName>
    </submittedName>
</protein>
<evidence type="ECO:0000313" key="4">
    <source>
        <dbReference type="Proteomes" id="UP000009877"/>
    </source>
</evidence>